<accession>A0A1G7QNT7</accession>
<dbReference type="InterPro" id="IPR002716">
    <property type="entry name" value="PIN_dom"/>
</dbReference>
<name>A0A1G7QNT7_9BACT</name>
<dbReference type="Pfam" id="PF13470">
    <property type="entry name" value="PIN_3"/>
    <property type="match status" value="1"/>
</dbReference>
<dbReference type="InterPro" id="IPR029060">
    <property type="entry name" value="PIN-like_dom_sf"/>
</dbReference>
<dbReference type="OrthoDB" id="1148871at2"/>
<organism evidence="2 3">
    <name type="scientific">Dyadobacter soli</name>
    <dbReference type="NCBI Taxonomy" id="659014"/>
    <lineage>
        <taxon>Bacteria</taxon>
        <taxon>Pseudomonadati</taxon>
        <taxon>Bacteroidota</taxon>
        <taxon>Cytophagia</taxon>
        <taxon>Cytophagales</taxon>
        <taxon>Spirosomataceae</taxon>
        <taxon>Dyadobacter</taxon>
    </lineage>
</organism>
<reference evidence="3" key="1">
    <citation type="submission" date="2016-10" db="EMBL/GenBank/DDBJ databases">
        <authorList>
            <person name="Varghese N."/>
            <person name="Submissions S."/>
        </authorList>
    </citation>
    <scope>NUCLEOTIDE SEQUENCE [LARGE SCALE GENOMIC DNA]</scope>
    <source>
        <strain evidence="3">DSM 25329</strain>
    </source>
</reference>
<proteinExistence type="predicted"/>
<evidence type="ECO:0000259" key="1">
    <source>
        <dbReference type="Pfam" id="PF13470"/>
    </source>
</evidence>
<dbReference type="Proteomes" id="UP000198748">
    <property type="component" value="Unassembled WGS sequence"/>
</dbReference>
<gene>
    <name evidence="2" type="ORF">SAMN04487996_114106</name>
</gene>
<dbReference type="EMBL" id="FNAN01000014">
    <property type="protein sequence ID" value="SDG00158.1"/>
    <property type="molecule type" value="Genomic_DNA"/>
</dbReference>
<keyword evidence="3" id="KW-1185">Reference proteome</keyword>
<dbReference type="Gene3D" id="3.40.50.1010">
    <property type="entry name" value="5'-nuclease"/>
    <property type="match status" value="1"/>
</dbReference>
<evidence type="ECO:0000313" key="2">
    <source>
        <dbReference type="EMBL" id="SDG00158.1"/>
    </source>
</evidence>
<protein>
    <submittedName>
        <fullName evidence="2">PIN domain-containing protein</fullName>
    </submittedName>
</protein>
<dbReference type="AlphaFoldDB" id="A0A1G7QNT7"/>
<dbReference type="STRING" id="659014.SAMN04487996_114106"/>
<evidence type="ECO:0000313" key="3">
    <source>
        <dbReference type="Proteomes" id="UP000198748"/>
    </source>
</evidence>
<sequence length="154" mass="17843">MMTLRKDITKPATKNMATNVLLDANIVLDFLLKRKDYEDVRKVMVLVVEKKITAFISASILHIVSYWLTKSYGSAKSKDLLLLFLSDVRIIDANHEIVNVALTSQIDDIEDALQYYTAIHHRMDFFISRDRKFQEQAFTVLPVRNVSEFLKLFS</sequence>
<dbReference type="SUPFAM" id="SSF88723">
    <property type="entry name" value="PIN domain-like"/>
    <property type="match status" value="1"/>
</dbReference>
<feature type="domain" description="PIN" evidence="1">
    <location>
        <begin position="20"/>
        <end position="132"/>
    </location>
</feature>
<dbReference type="CDD" id="cd09854">
    <property type="entry name" value="PIN_VapC-like"/>
    <property type="match status" value="1"/>
</dbReference>